<organism evidence="8 9">
    <name type="scientific">Gallintestinimicrobium propionicum</name>
    <dbReference type="NCBI Taxonomy" id="2981770"/>
    <lineage>
        <taxon>Bacteria</taxon>
        <taxon>Bacillati</taxon>
        <taxon>Bacillota</taxon>
        <taxon>Clostridia</taxon>
        <taxon>Lachnospirales</taxon>
        <taxon>Lachnospiraceae</taxon>
        <taxon>Gallintestinimicrobium</taxon>
    </lineage>
</organism>
<evidence type="ECO:0000313" key="8">
    <source>
        <dbReference type="EMBL" id="MCC2167867.1"/>
    </source>
</evidence>
<feature type="transmembrane region" description="Helical" evidence="7">
    <location>
        <begin position="21"/>
        <end position="41"/>
    </location>
</feature>
<keyword evidence="3" id="KW-1003">Cell membrane</keyword>
<protein>
    <submittedName>
        <fullName evidence="8">MATE family efflux transporter</fullName>
    </submittedName>
</protein>
<evidence type="ECO:0000313" key="9">
    <source>
        <dbReference type="Proteomes" id="UP001199355"/>
    </source>
</evidence>
<comment type="subcellular location">
    <subcellularLocation>
        <location evidence="1">Cell membrane</location>
        <topology evidence="1">Multi-pass membrane protein</topology>
    </subcellularLocation>
</comment>
<dbReference type="GO" id="GO:0005886">
    <property type="term" value="C:plasma membrane"/>
    <property type="evidence" value="ECO:0007669"/>
    <property type="project" value="UniProtKB-SubCell"/>
</dbReference>
<dbReference type="GO" id="GO:0015297">
    <property type="term" value="F:antiporter activity"/>
    <property type="evidence" value="ECO:0007669"/>
    <property type="project" value="InterPro"/>
</dbReference>
<dbReference type="PANTHER" id="PTHR43549">
    <property type="entry name" value="MULTIDRUG RESISTANCE PROTEIN YPNP-RELATED"/>
    <property type="match status" value="1"/>
</dbReference>
<feature type="transmembrane region" description="Helical" evidence="7">
    <location>
        <begin position="61"/>
        <end position="83"/>
    </location>
</feature>
<accession>A0AAE3DMU2</accession>
<evidence type="ECO:0000256" key="1">
    <source>
        <dbReference type="ARBA" id="ARBA00004651"/>
    </source>
</evidence>
<dbReference type="Proteomes" id="UP001199355">
    <property type="component" value="Unassembled WGS sequence"/>
</dbReference>
<evidence type="ECO:0000256" key="2">
    <source>
        <dbReference type="ARBA" id="ARBA00022448"/>
    </source>
</evidence>
<name>A0AAE3DMU2_9FIRM</name>
<feature type="transmembrane region" description="Helical" evidence="7">
    <location>
        <begin position="364"/>
        <end position="382"/>
    </location>
</feature>
<dbReference type="InterPro" id="IPR052031">
    <property type="entry name" value="Membrane_Transporter-Flippase"/>
</dbReference>
<dbReference type="InterPro" id="IPR048279">
    <property type="entry name" value="MdtK-like"/>
</dbReference>
<keyword evidence="6 7" id="KW-0472">Membrane</keyword>
<dbReference type="GO" id="GO:0042910">
    <property type="term" value="F:xenobiotic transmembrane transporter activity"/>
    <property type="evidence" value="ECO:0007669"/>
    <property type="project" value="InterPro"/>
</dbReference>
<keyword evidence="9" id="KW-1185">Reference proteome</keyword>
<keyword evidence="2" id="KW-0813">Transport</keyword>
<dbReference type="RefSeq" id="WP_308728347.1">
    <property type="nucleotide sequence ID" value="NZ_JAJEQF010000021.1"/>
</dbReference>
<feature type="transmembrane region" description="Helical" evidence="7">
    <location>
        <begin position="330"/>
        <end position="352"/>
    </location>
</feature>
<evidence type="ECO:0000256" key="5">
    <source>
        <dbReference type="ARBA" id="ARBA00022989"/>
    </source>
</evidence>
<dbReference type="CDD" id="cd13138">
    <property type="entry name" value="MATE_yoeA_like"/>
    <property type="match status" value="1"/>
</dbReference>
<feature type="transmembrane region" description="Helical" evidence="7">
    <location>
        <begin position="394"/>
        <end position="413"/>
    </location>
</feature>
<dbReference type="NCBIfam" id="TIGR00797">
    <property type="entry name" value="matE"/>
    <property type="match status" value="1"/>
</dbReference>
<keyword evidence="5 7" id="KW-1133">Transmembrane helix</keyword>
<evidence type="ECO:0000256" key="3">
    <source>
        <dbReference type="ARBA" id="ARBA00022475"/>
    </source>
</evidence>
<keyword evidence="4 7" id="KW-0812">Transmembrane</keyword>
<dbReference type="AlphaFoldDB" id="A0AAE3DMU2"/>
<feature type="transmembrane region" description="Helical" evidence="7">
    <location>
        <begin position="169"/>
        <end position="193"/>
    </location>
</feature>
<dbReference type="InterPro" id="IPR002528">
    <property type="entry name" value="MATE_fam"/>
</dbReference>
<evidence type="ECO:0000256" key="4">
    <source>
        <dbReference type="ARBA" id="ARBA00022692"/>
    </source>
</evidence>
<feature type="transmembrane region" description="Helical" evidence="7">
    <location>
        <begin position="419"/>
        <end position="441"/>
    </location>
</feature>
<evidence type="ECO:0000256" key="6">
    <source>
        <dbReference type="ARBA" id="ARBA00023136"/>
    </source>
</evidence>
<reference evidence="8 9" key="1">
    <citation type="submission" date="2021-10" db="EMBL/GenBank/DDBJ databases">
        <title>Anaerobic single-cell dispensing facilitates the cultivation of human gut bacteria.</title>
        <authorList>
            <person name="Afrizal A."/>
        </authorList>
    </citation>
    <scope>NUCLEOTIDE SEQUENCE [LARGE SCALE GENOMIC DNA]</scope>
    <source>
        <strain evidence="8 9">CLA-AA-H244</strain>
    </source>
</reference>
<feature type="transmembrane region" description="Helical" evidence="7">
    <location>
        <begin position="137"/>
        <end position="157"/>
    </location>
</feature>
<dbReference type="EMBL" id="JAJEQF010000021">
    <property type="protein sequence ID" value="MCC2167867.1"/>
    <property type="molecule type" value="Genomic_DNA"/>
</dbReference>
<feature type="transmembrane region" description="Helical" evidence="7">
    <location>
        <begin position="104"/>
        <end position="125"/>
    </location>
</feature>
<proteinExistence type="predicted"/>
<comment type="caution">
    <text evidence="8">The sequence shown here is derived from an EMBL/GenBank/DDBJ whole genome shotgun (WGS) entry which is preliminary data.</text>
</comment>
<gene>
    <name evidence="8" type="ORF">LKD45_09210</name>
</gene>
<evidence type="ECO:0000256" key="7">
    <source>
        <dbReference type="SAM" id="Phobius"/>
    </source>
</evidence>
<feature type="transmembrane region" description="Helical" evidence="7">
    <location>
        <begin position="199"/>
        <end position="219"/>
    </location>
</feature>
<dbReference type="PANTHER" id="PTHR43549:SF3">
    <property type="entry name" value="MULTIDRUG RESISTANCE PROTEIN YPNP-RELATED"/>
    <property type="match status" value="1"/>
</dbReference>
<dbReference type="PIRSF" id="PIRSF006603">
    <property type="entry name" value="DinF"/>
    <property type="match status" value="1"/>
</dbReference>
<dbReference type="Pfam" id="PF01554">
    <property type="entry name" value="MatE"/>
    <property type="match status" value="2"/>
</dbReference>
<sequence>MAVGKKKAIRDFTQGNPTKELLMFSLPIACTLILQTFYNMADTLIIGNFVGDTAMGAVGTAGTVSSVLLMLVYGLSTGMGVVVSQFIGAKDYKNVKKSMMTAMYIVIGVSLLMTVIGISFSPAILRMMHVEGETLEMAVVYLRIIFAGTIAVAFYNMGNVLSRSLGDSVTPMIVLIITAIMNIALNILFVTVFHMKTDGVAYATVLANIISAISCWTILWRKTEAIHPNAEALKPDKEAAKLILKIGVPATLQNSTMTIGALLIQTMINDFTTPTLPIMAAFAAATKVEQLIAYPPGGVSDGMQTFAGQNVGAGKFDRVGKGLTSCFKIIAVYSIFSACVLGFGGRFLMGLFTSTEATIMIGSYYLIATAIGIFFNGIDYTFRFTLTGAGDATASTVLSVIGLVMRVGIAYVLAYFTPLGYIGIFIGTPASWALNSIFGMIRYKSGKWKEKCLIKQREVVEG</sequence>